<evidence type="ECO:0000313" key="4">
    <source>
        <dbReference type="Proteomes" id="UP000279994"/>
    </source>
</evidence>
<feature type="compositionally biased region" description="Low complexity" evidence="1">
    <location>
        <begin position="718"/>
        <end position="729"/>
    </location>
</feature>
<evidence type="ECO:0000259" key="2">
    <source>
        <dbReference type="Pfam" id="PF08378"/>
    </source>
</evidence>
<comment type="caution">
    <text evidence="3">The sequence shown here is derived from an EMBL/GenBank/DDBJ whole genome shotgun (WGS) entry which is preliminary data.</text>
</comment>
<accession>A0A3N0GV10</accession>
<dbReference type="EMBL" id="RJSF01000009">
    <property type="protein sequence ID" value="RNM16294.1"/>
    <property type="molecule type" value="Genomic_DNA"/>
</dbReference>
<dbReference type="InterPro" id="IPR011528">
    <property type="entry name" value="NERD"/>
</dbReference>
<evidence type="ECO:0000313" key="3">
    <source>
        <dbReference type="EMBL" id="RNM16294.1"/>
    </source>
</evidence>
<sequence>MAELSAQPRLARTRDVSGPAGKGSRGSQRRGEGQQATAAGLDLLRVLGWLVLHEVDVPGAPAVGAPDVAVDHLLVGPSGVYVVNTVTWPGPIKAEGDVLTVGKQDHSDILVETAAAADAVRTLLGGTPVAPLLCFERLEAVAGVAGDVALCASENILDLLTSQPQILDPAAVARASGRISAACRPGVVPDEPVRAKAPTPPARRPASGPSVEELARARAAELAAQTETPASEADATAQSAAAQPVSQPVSQAVPQPVSQPSPVHERHGFARALRRSRKTPHVVDPAPVETIAAADSSPAAADTSVVGPDESASVARLPHNAVAEAGAALWRTLTESPDPDGEAPAVAPDAVADAETEAAPVDAVVLVDDPTDVEAALAEAEARQLEAEARAASEGAPSESATDDLVTSSEPHDADMELHLSAEREAHDARARAAREALEQAQREALEAETREQEAREQEAREQAEREEAERLERERLEAEAREQAEREEAERLERERLEAEAREQAEREAREQAAREQAEREEAERLEREAREQAAREQAEREEAERLERERLETVAREQAEREEAERLERERIEAEAREQEAREQAEREAREAEEAEARAAWEVRLRSAREAREREAREAAARDAVEAEQRELIQRHQPDVRRGEVLLPDAGGFAHEPAPVEPVRVDVRQAVAVATDEVDLDTWEPALDDGWEPEVLDEPETAEAAPVVPVPERVPAQAAAAPFAASPTGDERPTSTSRRNRWSKARRAARSAGGSESHGHGMPGRAIANVALGALLIAGVAVGAPHVPGVVTWAQQLVAHDRPTTVGTMVKLDADPTHPAVEVLAGTPVPARAANGAGAGKGQHLVAVPFRLHNTGLSPWRAPVATKASIIDQLGVAHPVATSVTAVKTYPLLPAKTVVAPGQEIQGYAVFAVPDGRTITSVKLGLSQAGGDPVTWQVTP</sequence>
<dbReference type="Proteomes" id="UP000279994">
    <property type="component" value="Unassembled WGS sequence"/>
</dbReference>
<dbReference type="OrthoDB" id="5793358at2"/>
<keyword evidence="4" id="KW-1185">Reference proteome</keyword>
<feature type="compositionally biased region" description="Low complexity" evidence="1">
    <location>
        <begin position="237"/>
        <end position="262"/>
    </location>
</feature>
<feature type="domain" description="NERD" evidence="2">
    <location>
        <begin position="32"/>
        <end position="135"/>
    </location>
</feature>
<feature type="region of interest" description="Disordered" evidence="1">
    <location>
        <begin position="384"/>
        <end position="411"/>
    </location>
</feature>
<protein>
    <submittedName>
        <fullName evidence="3">NERD domain-containing protein</fullName>
    </submittedName>
</protein>
<feature type="region of interest" description="Disordered" evidence="1">
    <location>
        <begin position="1"/>
        <end position="34"/>
    </location>
</feature>
<feature type="compositionally biased region" description="Basic residues" evidence="1">
    <location>
        <begin position="740"/>
        <end position="751"/>
    </location>
</feature>
<organism evidence="3 4">
    <name type="scientific">Nocardioides pocheonensis</name>
    <dbReference type="NCBI Taxonomy" id="661485"/>
    <lineage>
        <taxon>Bacteria</taxon>
        <taxon>Bacillati</taxon>
        <taxon>Actinomycetota</taxon>
        <taxon>Actinomycetes</taxon>
        <taxon>Propionibacteriales</taxon>
        <taxon>Nocardioidaceae</taxon>
        <taxon>Nocardioides</taxon>
    </lineage>
</organism>
<dbReference type="AlphaFoldDB" id="A0A3N0GV10"/>
<dbReference type="RefSeq" id="WP_123221791.1">
    <property type="nucleotide sequence ID" value="NZ_RJSF01000009.1"/>
</dbReference>
<proteinExistence type="predicted"/>
<name>A0A3N0GV10_9ACTN</name>
<feature type="region of interest" description="Disordered" evidence="1">
    <location>
        <begin position="718"/>
        <end position="765"/>
    </location>
</feature>
<feature type="region of interest" description="Disordered" evidence="1">
    <location>
        <begin position="425"/>
        <end position="596"/>
    </location>
</feature>
<evidence type="ECO:0000256" key="1">
    <source>
        <dbReference type="SAM" id="MobiDB-lite"/>
    </source>
</evidence>
<dbReference type="Pfam" id="PF08378">
    <property type="entry name" value="NERD"/>
    <property type="match status" value="1"/>
</dbReference>
<gene>
    <name evidence="3" type="ORF">EFL26_04930</name>
</gene>
<reference evidence="3 4" key="1">
    <citation type="submission" date="2018-11" db="EMBL/GenBank/DDBJ databases">
        <authorList>
            <person name="Li F."/>
        </authorList>
    </citation>
    <scope>NUCLEOTIDE SEQUENCE [LARGE SCALE GENOMIC DNA]</scope>
    <source>
        <strain evidence="3 4">Gsoil 818</strain>
    </source>
</reference>
<feature type="region of interest" description="Disordered" evidence="1">
    <location>
        <begin position="183"/>
        <end position="281"/>
    </location>
</feature>